<dbReference type="PRINTS" id="PR00153">
    <property type="entry name" value="CSAPPISMRASE"/>
</dbReference>
<evidence type="ECO:0000259" key="7">
    <source>
        <dbReference type="PROSITE" id="PS50072"/>
    </source>
</evidence>
<dbReference type="SUPFAM" id="SSF50891">
    <property type="entry name" value="Cyclophilin-like"/>
    <property type="match status" value="1"/>
</dbReference>
<name>A0A1W1BEQ6_9ZZZZ</name>
<dbReference type="InterPro" id="IPR020892">
    <property type="entry name" value="Cyclophilin-type_PPIase_CS"/>
</dbReference>
<evidence type="ECO:0000313" key="8">
    <source>
        <dbReference type="EMBL" id="SFV51967.1"/>
    </source>
</evidence>
<feature type="domain" description="PPIase cyclophilin-type" evidence="7">
    <location>
        <begin position="30"/>
        <end position="186"/>
    </location>
</feature>
<dbReference type="Gene3D" id="2.40.100.10">
    <property type="entry name" value="Cyclophilin-like"/>
    <property type="match status" value="1"/>
</dbReference>
<organism evidence="8">
    <name type="scientific">hydrothermal vent metagenome</name>
    <dbReference type="NCBI Taxonomy" id="652676"/>
    <lineage>
        <taxon>unclassified sequences</taxon>
        <taxon>metagenomes</taxon>
        <taxon>ecological metagenomes</taxon>
    </lineage>
</organism>
<dbReference type="FunFam" id="2.40.100.10:FF:000003">
    <property type="entry name" value="Peptidylprolyl isomerase domain and WD repeat-containing 1"/>
    <property type="match status" value="1"/>
</dbReference>
<gene>
    <name evidence="8" type="ORF">MNB_SV-6-1329</name>
</gene>
<evidence type="ECO:0000256" key="4">
    <source>
        <dbReference type="ARBA" id="ARBA00022737"/>
    </source>
</evidence>
<evidence type="ECO:0000256" key="2">
    <source>
        <dbReference type="ARBA" id="ARBA00013194"/>
    </source>
</evidence>
<dbReference type="EMBL" id="FPHC01000024">
    <property type="protein sequence ID" value="SFV51967.1"/>
    <property type="molecule type" value="Genomic_DNA"/>
</dbReference>
<dbReference type="EC" id="5.2.1.8" evidence="2"/>
<proteinExistence type="predicted"/>
<dbReference type="InterPro" id="IPR029000">
    <property type="entry name" value="Cyclophilin-like_dom_sf"/>
</dbReference>
<keyword evidence="6 8" id="KW-0413">Isomerase</keyword>
<dbReference type="InterPro" id="IPR044666">
    <property type="entry name" value="Cyclophilin_A-like"/>
</dbReference>
<dbReference type="Pfam" id="PF00160">
    <property type="entry name" value="Pro_isomerase"/>
    <property type="match status" value="1"/>
</dbReference>
<keyword evidence="3" id="KW-0853">WD repeat</keyword>
<sequence>MLKRLIAGLFILGFVSVVSSGATEVKKSSKSPIVTLKTNQGDIVLKLYPKVAPLAVENFVTHSKNGYYNGVIFHRVIKGFMIQAGDPEGTGMGGESIWHKGFKNEYAPNVVFDRPFLLAMANRSLPNTNGSQFFITTAATPHLNGGYTIFGEVIKGQNVVRKIESVSTSQPGDVPLFKQVINRVIVK</sequence>
<dbReference type="GO" id="GO:0003755">
    <property type="term" value="F:peptidyl-prolyl cis-trans isomerase activity"/>
    <property type="evidence" value="ECO:0007669"/>
    <property type="project" value="UniProtKB-KW"/>
</dbReference>
<dbReference type="PROSITE" id="PS00170">
    <property type="entry name" value="CSA_PPIASE_1"/>
    <property type="match status" value="1"/>
</dbReference>
<accession>A0A1W1BEQ6</accession>
<dbReference type="PANTHER" id="PTHR45625">
    <property type="entry name" value="PEPTIDYL-PROLYL CIS-TRANS ISOMERASE-RELATED"/>
    <property type="match status" value="1"/>
</dbReference>
<evidence type="ECO:0000256" key="3">
    <source>
        <dbReference type="ARBA" id="ARBA00022574"/>
    </source>
</evidence>
<evidence type="ECO:0000256" key="1">
    <source>
        <dbReference type="ARBA" id="ARBA00000971"/>
    </source>
</evidence>
<dbReference type="GO" id="GO:0006457">
    <property type="term" value="P:protein folding"/>
    <property type="evidence" value="ECO:0007669"/>
    <property type="project" value="InterPro"/>
</dbReference>
<comment type="catalytic activity">
    <reaction evidence="1">
        <text>[protein]-peptidylproline (omega=180) = [protein]-peptidylproline (omega=0)</text>
        <dbReference type="Rhea" id="RHEA:16237"/>
        <dbReference type="Rhea" id="RHEA-COMP:10747"/>
        <dbReference type="Rhea" id="RHEA-COMP:10748"/>
        <dbReference type="ChEBI" id="CHEBI:83833"/>
        <dbReference type="ChEBI" id="CHEBI:83834"/>
        <dbReference type="EC" id="5.2.1.8"/>
    </reaction>
</comment>
<protein>
    <recommendedName>
        <fullName evidence="2">peptidylprolyl isomerase</fullName>
        <ecNumber evidence="2">5.2.1.8</ecNumber>
    </recommendedName>
</protein>
<dbReference type="InterPro" id="IPR002130">
    <property type="entry name" value="Cyclophilin-type_PPIase_dom"/>
</dbReference>
<dbReference type="PROSITE" id="PS50072">
    <property type="entry name" value="CSA_PPIASE_2"/>
    <property type="match status" value="1"/>
</dbReference>
<reference evidence="8" key="1">
    <citation type="submission" date="2016-10" db="EMBL/GenBank/DDBJ databases">
        <authorList>
            <person name="de Groot N.N."/>
        </authorList>
    </citation>
    <scope>NUCLEOTIDE SEQUENCE</scope>
</reference>
<dbReference type="PANTHER" id="PTHR45625:SF4">
    <property type="entry name" value="PEPTIDYLPROLYL ISOMERASE DOMAIN AND WD REPEAT-CONTAINING PROTEIN 1"/>
    <property type="match status" value="1"/>
</dbReference>
<dbReference type="GO" id="GO:0005634">
    <property type="term" value="C:nucleus"/>
    <property type="evidence" value="ECO:0007669"/>
    <property type="project" value="UniProtKB-ARBA"/>
</dbReference>
<evidence type="ECO:0000256" key="6">
    <source>
        <dbReference type="ARBA" id="ARBA00023235"/>
    </source>
</evidence>
<keyword evidence="4" id="KW-0677">Repeat</keyword>
<dbReference type="AlphaFoldDB" id="A0A1W1BEQ6"/>
<evidence type="ECO:0000256" key="5">
    <source>
        <dbReference type="ARBA" id="ARBA00023110"/>
    </source>
</evidence>
<keyword evidence="5" id="KW-0697">Rotamase</keyword>